<name>A0A931H020_9BACT</name>
<dbReference type="InterPro" id="IPR046335">
    <property type="entry name" value="LacI/GalR-like_sensor"/>
</dbReference>
<dbReference type="PROSITE" id="PS50932">
    <property type="entry name" value="HTH_LACI_2"/>
    <property type="match status" value="1"/>
</dbReference>
<dbReference type="Gene3D" id="3.40.50.2300">
    <property type="match status" value="2"/>
</dbReference>
<dbReference type="RefSeq" id="WP_196992611.1">
    <property type="nucleotide sequence ID" value="NZ_JADWYR010000003.1"/>
</dbReference>
<dbReference type="SUPFAM" id="SSF53822">
    <property type="entry name" value="Periplasmic binding protein-like I"/>
    <property type="match status" value="1"/>
</dbReference>
<dbReference type="InterPro" id="IPR000843">
    <property type="entry name" value="HTH_LacI"/>
</dbReference>
<dbReference type="CDD" id="cd19977">
    <property type="entry name" value="PBP1_EndR-like"/>
    <property type="match status" value="1"/>
</dbReference>
<keyword evidence="6" id="KW-1185">Reference proteome</keyword>
<evidence type="ECO:0000313" key="6">
    <source>
        <dbReference type="Proteomes" id="UP000628448"/>
    </source>
</evidence>
<dbReference type="InterPro" id="IPR010982">
    <property type="entry name" value="Lambda_DNA-bd_dom_sf"/>
</dbReference>
<sequence>MKKVLLKEIASIAGVVPSTVSCVLNGKAKERRISDDLAQKIKEIAEGVGYIPNQVAVSLRTGYSRILGLIVEDISNIFFATLAKVLEDEVQKHGYRVVYCSTENDKQKGTELLNMLYHRQVDGYIIAPALGMEESIKSLLKQHKPVVLVDRFFPGVGTTNVLVDNYGSTRKAIGFLLRQGYKRIAFVTTNRQMVQMQEREKAYKDELADSLSAVDEHIVLNIDYFNLYPAGREIITAFLLQNEGVDAVFFATNYLGMYGLQSLKTLGWKIPDRIAVVCFDDNDIFKLYSPGITCIRQPIHEIATAAAKRIIGQIESDRQPENEQVLIEGELVIRGSA</sequence>
<dbReference type="AlphaFoldDB" id="A0A931H020"/>
<dbReference type="Pfam" id="PF00356">
    <property type="entry name" value="LacI"/>
    <property type="match status" value="1"/>
</dbReference>
<evidence type="ECO:0000313" key="5">
    <source>
        <dbReference type="EMBL" id="MBG9378511.1"/>
    </source>
</evidence>
<protein>
    <submittedName>
        <fullName evidence="5">Substrate-binding domain-containing protein</fullName>
    </submittedName>
</protein>
<dbReference type="PANTHER" id="PTHR30146:SF109">
    <property type="entry name" value="HTH-TYPE TRANSCRIPTIONAL REGULATOR GALS"/>
    <property type="match status" value="1"/>
</dbReference>
<evidence type="ECO:0000256" key="2">
    <source>
        <dbReference type="ARBA" id="ARBA00023125"/>
    </source>
</evidence>
<dbReference type="GO" id="GO:0003700">
    <property type="term" value="F:DNA-binding transcription factor activity"/>
    <property type="evidence" value="ECO:0007669"/>
    <property type="project" value="TreeGrafter"/>
</dbReference>
<dbReference type="EMBL" id="JADWYR010000003">
    <property type="protein sequence ID" value="MBG9378511.1"/>
    <property type="molecule type" value="Genomic_DNA"/>
</dbReference>
<gene>
    <name evidence="5" type="ORF">I5907_19910</name>
</gene>
<dbReference type="InterPro" id="IPR028082">
    <property type="entry name" value="Peripla_BP_I"/>
</dbReference>
<dbReference type="PROSITE" id="PS51257">
    <property type="entry name" value="PROKAR_LIPOPROTEIN"/>
    <property type="match status" value="1"/>
</dbReference>
<dbReference type="PANTHER" id="PTHR30146">
    <property type="entry name" value="LACI-RELATED TRANSCRIPTIONAL REPRESSOR"/>
    <property type="match status" value="1"/>
</dbReference>
<accession>A0A931H020</accession>
<keyword evidence="2" id="KW-0238">DNA-binding</keyword>
<dbReference type="SUPFAM" id="SSF47413">
    <property type="entry name" value="lambda repressor-like DNA-binding domains"/>
    <property type="match status" value="1"/>
</dbReference>
<dbReference type="Pfam" id="PF13377">
    <property type="entry name" value="Peripla_BP_3"/>
    <property type="match status" value="1"/>
</dbReference>
<feature type="domain" description="HTH lacI-type" evidence="4">
    <location>
        <begin position="4"/>
        <end position="61"/>
    </location>
</feature>
<evidence type="ECO:0000256" key="3">
    <source>
        <dbReference type="ARBA" id="ARBA00023163"/>
    </source>
</evidence>
<organism evidence="5 6">
    <name type="scientific">Panacibacter microcysteis</name>
    <dbReference type="NCBI Taxonomy" id="2793269"/>
    <lineage>
        <taxon>Bacteria</taxon>
        <taxon>Pseudomonadati</taxon>
        <taxon>Bacteroidota</taxon>
        <taxon>Chitinophagia</taxon>
        <taxon>Chitinophagales</taxon>
        <taxon>Chitinophagaceae</taxon>
        <taxon>Panacibacter</taxon>
    </lineage>
</organism>
<reference evidence="5" key="1">
    <citation type="submission" date="2020-11" db="EMBL/GenBank/DDBJ databases">
        <title>Bacterial whole genome sequence for Panacibacter sp. DH6.</title>
        <authorList>
            <person name="Le V."/>
            <person name="Ko S."/>
            <person name="Ahn C.-Y."/>
            <person name="Oh H.-M."/>
        </authorList>
    </citation>
    <scope>NUCLEOTIDE SEQUENCE</scope>
    <source>
        <strain evidence="5">DH6</strain>
    </source>
</reference>
<dbReference type="Gene3D" id="1.10.260.40">
    <property type="entry name" value="lambda repressor-like DNA-binding domains"/>
    <property type="match status" value="1"/>
</dbReference>
<dbReference type="GO" id="GO:0000976">
    <property type="term" value="F:transcription cis-regulatory region binding"/>
    <property type="evidence" value="ECO:0007669"/>
    <property type="project" value="TreeGrafter"/>
</dbReference>
<keyword evidence="1" id="KW-0805">Transcription regulation</keyword>
<keyword evidence="3" id="KW-0804">Transcription</keyword>
<dbReference type="Proteomes" id="UP000628448">
    <property type="component" value="Unassembled WGS sequence"/>
</dbReference>
<dbReference type="SMART" id="SM00354">
    <property type="entry name" value="HTH_LACI"/>
    <property type="match status" value="1"/>
</dbReference>
<evidence type="ECO:0000256" key="1">
    <source>
        <dbReference type="ARBA" id="ARBA00023015"/>
    </source>
</evidence>
<proteinExistence type="predicted"/>
<comment type="caution">
    <text evidence="5">The sequence shown here is derived from an EMBL/GenBank/DDBJ whole genome shotgun (WGS) entry which is preliminary data.</text>
</comment>
<evidence type="ECO:0000259" key="4">
    <source>
        <dbReference type="PROSITE" id="PS50932"/>
    </source>
</evidence>
<dbReference type="CDD" id="cd01392">
    <property type="entry name" value="HTH_LacI"/>
    <property type="match status" value="1"/>
</dbReference>